<dbReference type="SUPFAM" id="SSF82199">
    <property type="entry name" value="SET domain"/>
    <property type="match status" value="1"/>
</dbReference>
<sequence>MTTALDPGEEHTRFVTWAEENGVTINGVAPARFVGRGMGIVAAQDIKKGDRLVDVRNTSLVHIALPSIKALKLPEHTTVHGRLAAALALWYSDSSSKNEYKPWQDVWPSEADFKHTMPLYYPPQLQSLLSPAATKLLTTQRANLEKDWADLHTSIPSISKEAFTYTWLIVNTRTFYWDYPDLPNAHPRLPRQRKAKLTAADCYAMCPVMDYFNHSDVGCEPTHNSSGYSVSADRAYTAGEEVSVSYGPHTNDFLLVEYGFLLERNANDSVPLDGLLLPLLSAEQSAALKEDGFYGTYTLSSASTTGSPVICHRTQAVLRLIVLDSKRYAAFVGGDDDGSRDQARLDSFLVGVLTRYSRHIVDVIEEVEEVQTREEGEGVAQPAQKDSLLKRWKQIQSVVNAAIKHLES</sequence>
<organism evidence="2 3">
    <name type="scientific">Cucurbitaria berberidis CBS 394.84</name>
    <dbReference type="NCBI Taxonomy" id="1168544"/>
    <lineage>
        <taxon>Eukaryota</taxon>
        <taxon>Fungi</taxon>
        <taxon>Dikarya</taxon>
        <taxon>Ascomycota</taxon>
        <taxon>Pezizomycotina</taxon>
        <taxon>Dothideomycetes</taxon>
        <taxon>Pleosporomycetidae</taxon>
        <taxon>Pleosporales</taxon>
        <taxon>Pleosporineae</taxon>
        <taxon>Cucurbitariaceae</taxon>
        <taxon>Cucurbitaria</taxon>
    </lineage>
</organism>
<dbReference type="EMBL" id="ML976618">
    <property type="protein sequence ID" value="KAF1841368.1"/>
    <property type="molecule type" value="Genomic_DNA"/>
</dbReference>
<reference evidence="2" key="1">
    <citation type="submission" date="2020-01" db="EMBL/GenBank/DDBJ databases">
        <authorList>
            <consortium name="DOE Joint Genome Institute"/>
            <person name="Haridas S."/>
            <person name="Albert R."/>
            <person name="Binder M."/>
            <person name="Bloem J."/>
            <person name="Labutti K."/>
            <person name="Salamov A."/>
            <person name="Andreopoulos B."/>
            <person name="Baker S.E."/>
            <person name="Barry K."/>
            <person name="Bills G."/>
            <person name="Bluhm B.H."/>
            <person name="Cannon C."/>
            <person name="Castanera R."/>
            <person name="Culley D.E."/>
            <person name="Daum C."/>
            <person name="Ezra D."/>
            <person name="Gonzalez J.B."/>
            <person name="Henrissat B."/>
            <person name="Kuo A."/>
            <person name="Liang C."/>
            <person name="Lipzen A."/>
            <person name="Lutzoni F."/>
            <person name="Magnuson J."/>
            <person name="Mondo S."/>
            <person name="Nolan M."/>
            <person name="Ohm R."/>
            <person name="Pangilinan J."/>
            <person name="Park H.-J."/>
            <person name="Ramirez L."/>
            <person name="Alfaro M."/>
            <person name="Sun H."/>
            <person name="Tritt A."/>
            <person name="Yoshinaga Y."/>
            <person name="Zwiers L.-H."/>
            <person name="Turgeon B.G."/>
            <person name="Goodwin S.B."/>
            <person name="Spatafora J.W."/>
            <person name="Crous P.W."/>
            <person name="Grigoriev I.V."/>
        </authorList>
    </citation>
    <scope>NUCLEOTIDE SEQUENCE</scope>
    <source>
        <strain evidence="2">CBS 394.84</strain>
    </source>
</reference>
<keyword evidence="3" id="KW-1185">Reference proteome</keyword>
<comment type="caution">
    <text evidence="2">The sequence shown here is derived from an EMBL/GenBank/DDBJ whole genome shotgun (WGS) entry which is preliminary data.</text>
</comment>
<protein>
    <submittedName>
        <fullName evidence="2">SET domain-containing protein</fullName>
    </submittedName>
</protein>
<accession>A0A9P4G918</accession>
<name>A0A9P4G918_9PLEO</name>
<dbReference type="Pfam" id="PF00856">
    <property type="entry name" value="SET"/>
    <property type="match status" value="1"/>
</dbReference>
<dbReference type="GeneID" id="63855262"/>
<dbReference type="OrthoDB" id="341421at2759"/>
<dbReference type="Proteomes" id="UP000800039">
    <property type="component" value="Unassembled WGS sequence"/>
</dbReference>
<dbReference type="InterPro" id="IPR001214">
    <property type="entry name" value="SET_dom"/>
</dbReference>
<evidence type="ECO:0000313" key="3">
    <source>
        <dbReference type="Proteomes" id="UP000800039"/>
    </source>
</evidence>
<proteinExistence type="predicted"/>
<dbReference type="RefSeq" id="XP_040783931.1">
    <property type="nucleotide sequence ID" value="XM_040938012.1"/>
</dbReference>
<dbReference type="AlphaFoldDB" id="A0A9P4G918"/>
<dbReference type="InterPro" id="IPR044429">
    <property type="entry name" value="SETD4_SET"/>
</dbReference>
<dbReference type="Gene3D" id="3.90.1410.10">
    <property type="entry name" value="set domain protein methyltransferase, domain 1"/>
    <property type="match status" value="1"/>
</dbReference>
<dbReference type="InterPro" id="IPR050600">
    <property type="entry name" value="SETD3_SETD6_MTase"/>
</dbReference>
<dbReference type="PROSITE" id="PS50280">
    <property type="entry name" value="SET"/>
    <property type="match status" value="1"/>
</dbReference>
<evidence type="ECO:0000313" key="2">
    <source>
        <dbReference type="EMBL" id="KAF1841368.1"/>
    </source>
</evidence>
<dbReference type="PANTHER" id="PTHR13271:SF137">
    <property type="entry name" value="SET DOMAIN-CONTAINING PROTEIN"/>
    <property type="match status" value="1"/>
</dbReference>
<dbReference type="PANTHER" id="PTHR13271">
    <property type="entry name" value="UNCHARACTERIZED PUTATIVE METHYLTRANSFERASE"/>
    <property type="match status" value="1"/>
</dbReference>
<dbReference type="InterPro" id="IPR046341">
    <property type="entry name" value="SET_dom_sf"/>
</dbReference>
<evidence type="ECO:0000259" key="1">
    <source>
        <dbReference type="PROSITE" id="PS50280"/>
    </source>
</evidence>
<gene>
    <name evidence="2" type="ORF">K460DRAFT_419439</name>
</gene>
<dbReference type="CDD" id="cd19177">
    <property type="entry name" value="SET_SETD4"/>
    <property type="match status" value="1"/>
</dbReference>
<feature type="domain" description="SET" evidence="1">
    <location>
        <begin position="21"/>
        <end position="247"/>
    </location>
</feature>
<dbReference type="GO" id="GO:0016279">
    <property type="term" value="F:protein-lysine N-methyltransferase activity"/>
    <property type="evidence" value="ECO:0007669"/>
    <property type="project" value="InterPro"/>
</dbReference>